<dbReference type="InterPro" id="IPR010998">
    <property type="entry name" value="Integrase_recombinase_N"/>
</dbReference>
<dbReference type="Gene3D" id="1.10.150.130">
    <property type="match status" value="1"/>
</dbReference>
<evidence type="ECO:0000313" key="7">
    <source>
        <dbReference type="Proteomes" id="UP000095455"/>
    </source>
</evidence>
<gene>
    <name evidence="6" type="ORF">DW782_12730</name>
    <name evidence="4" type="ORF">ERS852380_00621</name>
    <name evidence="5" type="ORF">GKD68_00625</name>
</gene>
<reference evidence="5 9" key="3">
    <citation type="journal article" date="2019" name="Nat. Med.">
        <title>A library of human gut bacterial isolates paired with longitudinal multiomics data enables mechanistic microbiome research.</title>
        <authorList>
            <person name="Poyet M."/>
            <person name="Groussin M."/>
            <person name="Gibbons S.M."/>
            <person name="Avila-Pacheco J."/>
            <person name="Jiang X."/>
            <person name="Kearney S.M."/>
            <person name="Perrotta A.R."/>
            <person name="Berdy B."/>
            <person name="Zhao S."/>
            <person name="Lieberman T.D."/>
            <person name="Swanson P.K."/>
            <person name="Smith M."/>
            <person name="Roesemann S."/>
            <person name="Alexander J.E."/>
            <person name="Rich S.A."/>
            <person name="Livny J."/>
            <person name="Vlamakis H."/>
            <person name="Clish C."/>
            <person name="Bullock K."/>
            <person name="Deik A."/>
            <person name="Scott J."/>
            <person name="Pierce K.A."/>
            <person name="Xavier R.J."/>
            <person name="Alm E.J."/>
        </authorList>
    </citation>
    <scope>NUCLEOTIDE SEQUENCE [LARGE SCALE GENOMIC DNA]</scope>
    <source>
        <strain evidence="5 9">BIOML-A2</strain>
    </source>
</reference>
<evidence type="ECO:0000313" key="5">
    <source>
        <dbReference type="EMBL" id="MRZ53259.1"/>
    </source>
</evidence>
<evidence type="ECO:0000313" key="6">
    <source>
        <dbReference type="EMBL" id="RHD73997.1"/>
    </source>
</evidence>
<dbReference type="PANTHER" id="PTHR30349">
    <property type="entry name" value="PHAGE INTEGRASE-RELATED"/>
    <property type="match status" value="1"/>
</dbReference>
<dbReference type="InterPro" id="IPR050090">
    <property type="entry name" value="Tyrosine_recombinase_XerCD"/>
</dbReference>
<protein>
    <submittedName>
        <fullName evidence="4">Site-specific recombinase XerC</fullName>
    </submittedName>
    <submittedName>
        <fullName evidence="5">Transposase</fullName>
    </submittedName>
</protein>
<reference evidence="4 7" key="1">
    <citation type="submission" date="2015-09" db="EMBL/GenBank/DDBJ databases">
        <authorList>
            <consortium name="Pathogen Informatics"/>
        </authorList>
    </citation>
    <scope>NUCLEOTIDE SEQUENCE [LARGE SCALE GENOMIC DNA]</scope>
    <source>
        <strain evidence="4 7">2789STDY5608822</strain>
    </source>
</reference>
<dbReference type="EMBL" id="CYYK01000002">
    <property type="protein sequence ID" value="CUN57623.1"/>
    <property type="molecule type" value="Genomic_DNA"/>
</dbReference>
<dbReference type="Proteomes" id="UP000432516">
    <property type="component" value="Unassembled WGS sequence"/>
</dbReference>
<name>A0A173Y1U8_PARDI</name>
<dbReference type="GO" id="GO:0003677">
    <property type="term" value="F:DNA binding"/>
    <property type="evidence" value="ECO:0007669"/>
    <property type="project" value="UniProtKB-KW"/>
</dbReference>
<reference evidence="6 8" key="2">
    <citation type="submission" date="2018-08" db="EMBL/GenBank/DDBJ databases">
        <title>A genome reference for cultivated species of the human gut microbiota.</title>
        <authorList>
            <person name="Zou Y."/>
            <person name="Xue W."/>
            <person name="Luo G."/>
        </authorList>
    </citation>
    <scope>NUCLEOTIDE SEQUENCE [LARGE SCALE GENOMIC DNA]</scope>
    <source>
        <strain evidence="6 8">AM30-4</strain>
    </source>
</reference>
<dbReference type="GO" id="GO:0015074">
    <property type="term" value="P:DNA integration"/>
    <property type="evidence" value="ECO:0007669"/>
    <property type="project" value="InterPro"/>
</dbReference>
<dbReference type="RefSeq" id="WP_008780336.1">
    <property type="nucleotide sequence ID" value="NZ_BAABYH010000001.1"/>
</dbReference>
<dbReference type="InterPro" id="IPR025269">
    <property type="entry name" value="SAM-like_dom"/>
</dbReference>
<dbReference type="Proteomes" id="UP000095455">
    <property type="component" value="Unassembled WGS sequence"/>
</dbReference>
<dbReference type="EMBL" id="WKNE01000001">
    <property type="protein sequence ID" value="MRZ53259.1"/>
    <property type="molecule type" value="Genomic_DNA"/>
</dbReference>
<proteinExistence type="predicted"/>
<dbReference type="Gene3D" id="1.10.443.10">
    <property type="entry name" value="Intergrase catalytic core"/>
    <property type="match status" value="1"/>
</dbReference>
<comment type="caution">
    <text evidence="5">The sequence shown here is derived from an EMBL/GenBank/DDBJ whole genome shotgun (WGS) entry which is preliminary data.</text>
</comment>
<evidence type="ECO:0000256" key="2">
    <source>
        <dbReference type="ARBA" id="ARBA00023172"/>
    </source>
</evidence>
<dbReference type="EMBL" id="QSJN01000007">
    <property type="protein sequence ID" value="RHD73997.1"/>
    <property type="molecule type" value="Genomic_DNA"/>
</dbReference>
<dbReference type="GO" id="GO:0006310">
    <property type="term" value="P:DNA recombination"/>
    <property type="evidence" value="ECO:0007669"/>
    <property type="project" value="UniProtKB-KW"/>
</dbReference>
<organism evidence="5 9">
    <name type="scientific">Parabacteroides distasonis</name>
    <dbReference type="NCBI Taxonomy" id="823"/>
    <lineage>
        <taxon>Bacteria</taxon>
        <taxon>Pseudomonadati</taxon>
        <taxon>Bacteroidota</taxon>
        <taxon>Bacteroidia</taxon>
        <taxon>Bacteroidales</taxon>
        <taxon>Tannerellaceae</taxon>
        <taxon>Parabacteroides</taxon>
    </lineage>
</organism>
<sequence>MAYFKICVRAKRKDNTYPVYIRVTHHGQVGYIKTDKVCKAKSVRKGEVIDNYIIKDISILIDGYMSRLNREDIQCWDIRKILDFLRRDSSAPSFSEFCEGFTSKMDNEGRESTSINYKLALRRLEEYMGKDDILFSDLTSSIFKEWIDSMKDSLYKKHGYPKRIKTMFMAGCERYNNYDTGEMLIRNNPFRGVRVPRPTVPEKRALDIRTVRDFFAVSAEYGSRADRARDVCEIVFCLAGINTADLYYMEKENLRDGKMCYCRRKTTNRRDDKAYIEIAVPDRLSHLLEKYAGEKRLFNFCETYGSSKNFNKCINEGISDITRKNDLPHISVYSFRHSWATFAQNDFDASLDLVGFCLNHASSHRVTSGYVKTDFSVIDRLNAKILDYVFEEKNEKKMEIICGLKK</sequence>
<dbReference type="Proteomes" id="UP000284660">
    <property type="component" value="Unassembled WGS sequence"/>
</dbReference>
<dbReference type="Pfam" id="PF13102">
    <property type="entry name" value="Phage_int_SAM_5"/>
    <property type="match status" value="1"/>
</dbReference>
<dbReference type="AlphaFoldDB" id="A0A173Y1U8"/>
<evidence type="ECO:0000313" key="8">
    <source>
        <dbReference type="Proteomes" id="UP000284660"/>
    </source>
</evidence>
<keyword evidence="1" id="KW-0238">DNA-binding</keyword>
<dbReference type="InterPro" id="IPR013762">
    <property type="entry name" value="Integrase-like_cat_sf"/>
</dbReference>
<feature type="domain" description="Phage integrase SAM-like" evidence="3">
    <location>
        <begin position="93"/>
        <end position="150"/>
    </location>
</feature>
<dbReference type="SUPFAM" id="SSF56349">
    <property type="entry name" value="DNA breaking-rejoining enzymes"/>
    <property type="match status" value="1"/>
</dbReference>
<dbReference type="PANTHER" id="PTHR30349:SF64">
    <property type="entry name" value="PROPHAGE INTEGRASE INTD-RELATED"/>
    <property type="match status" value="1"/>
</dbReference>
<dbReference type="InterPro" id="IPR011010">
    <property type="entry name" value="DNA_brk_join_enz"/>
</dbReference>
<keyword evidence="2" id="KW-0233">DNA recombination</keyword>
<evidence type="ECO:0000259" key="3">
    <source>
        <dbReference type="Pfam" id="PF13102"/>
    </source>
</evidence>
<evidence type="ECO:0000313" key="4">
    <source>
        <dbReference type="EMBL" id="CUN57623.1"/>
    </source>
</evidence>
<evidence type="ECO:0000256" key="1">
    <source>
        <dbReference type="ARBA" id="ARBA00023125"/>
    </source>
</evidence>
<evidence type="ECO:0000313" key="9">
    <source>
        <dbReference type="Proteomes" id="UP000432516"/>
    </source>
</evidence>
<accession>A0A173Y1U8</accession>